<evidence type="ECO:0000313" key="2">
    <source>
        <dbReference type="Proteomes" id="UP000805193"/>
    </source>
</evidence>
<dbReference type="Proteomes" id="UP000805193">
    <property type="component" value="Unassembled WGS sequence"/>
</dbReference>
<dbReference type="EMBL" id="JABSTQ010011417">
    <property type="protein sequence ID" value="KAG0411629.1"/>
    <property type="molecule type" value="Genomic_DNA"/>
</dbReference>
<evidence type="ECO:0000313" key="1">
    <source>
        <dbReference type="EMBL" id="KAG0411629.1"/>
    </source>
</evidence>
<comment type="caution">
    <text evidence="1">The sequence shown here is derived from an EMBL/GenBank/DDBJ whole genome shotgun (WGS) entry which is preliminary data.</text>
</comment>
<reference evidence="1 2" key="1">
    <citation type="journal article" date="2020" name="Cell">
        <title>Large-Scale Comparative Analyses of Tick Genomes Elucidate Their Genetic Diversity and Vector Capacities.</title>
        <authorList>
            <consortium name="Tick Genome and Microbiome Consortium (TIGMIC)"/>
            <person name="Jia N."/>
            <person name="Wang J."/>
            <person name="Shi W."/>
            <person name="Du L."/>
            <person name="Sun Y."/>
            <person name="Zhan W."/>
            <person name="Jiang J.F."/>
            <person name="Wang Q."/>
            <person name="Zhang B."/>
            <person name="Ji P."/>
            <person name="Bell-Sakyi L."/>
            <person name="Cui X.M."/>
            <person name="Yuan T.T."/>
            <person name="Jiang B.G."/>
            <person name="Yang W.F."/>
            <person name="Lam T.T."/>
            <person name="Chang Q.C."/>
            <person name="Ding S.J."/>
            <person name="Wang X.J."/>
            <person name="Zhu J.G."/>
            <person name="Ruan X.D."/>
            <person name="Zhao L."/>
            <person name="Wei J.T."/>
            <person name="Ye R.Z."/>
            <person name="Que T.C."/>
            <person name="Du C.H."/>
            <person name="Zhou Y.H."/>
            <person name="Cheng J.X."/>
            <person name="Dai P.F."/>
            <person name="Guo W.B."/>
            <person name="Han X.H."/>
            <person name="Huang E.J."/>
            <person name="Li L.F."/>
            <person name="Wei W."/>
            <person name="Gao Y.C."/>
            <person name="Liu J.Z."/>
            <person name="Shao H.Z."/>
            <person name="Wang X."/>
            <person name="Wang C.C."/>
            <person name="Yang T.C."/>
            <person name="Huo Q.B."/>
            <person name="Li W."/>
            <person name="Chen H.Y."/>
            <person name="Chen S.E."/>
            <person name="Zhou L.G."/>
            <person name="Ni X.B."/>
            <person name="Tian J.H."/>
            <person name="Sheng Y."/>
            <person name="Liu T."/>
            <person name="Pan Y.S."/>
            <person name="Xia L.Y."/>
            <person name="Li J."/>
            <person name="Zhao F."/>
            <person name="Cao W.C."/>
        </authorList>
    </citation>
    <scope>NUCLEOTIDE SEQUENCE [LARGE SCALE GENOMIC DNA]</scope>
    <source>
        <strain evidence="1">Iper-2018</strain>
    </source>
</reference>
<accession>A0AC60NXP8</accession>
<sequence>MSYRRLVPPTDSALIQCSDHYVMPRLSSQRDYGTATLMFLTRSKEAYTASSVLDALREVVDPSLIVQMGPFDCDHIWLVRFSLPAAREKLLSAKDVKCDGQPAFCVQPLVEHSLHRGRCVEGGLGWSCGARHPDYWLRILDVPFSDSAGGCILCTLTRSYCWDCDVVGPRYEESIVGTEGDDLEDDLELRAIQEEEALMAEMGLPVAFKSSSRGNKMGSNQFVMPDEEDDFDAGEPSTTVTATDDEWQSFWQQNGDHLVWQSWVQKYRDYICPEHLKDTQDTNQHEPSQVFGTPSNPRDSSIPSQNKTGEREDISAKLLPDQCNGVISDEARSVGHPTAPEDRRCDHGNEDEARSGVEILSERGTDAPTDSAGEHPVVADSELVSVESAPAAEAVGSDDELWKELWDKHYVEVYNQYYGIFVLRQPERMSHFASEPNVTVQGDGSVATGEVECLDLTSDGVLESASEAAVWNKESSAKELEGGVYEDACCDRVCGNEENGVDVEVEVEVVPGVEEGHDLELMKRMGLPVQFSSGGQRKRPKKKKKAKPGGVASSGAWTWESYWEYHKRRLLWEAWTDTYPEFLEPTFAASVHLNTAVLNSPRAGTCRDTGTAESSSTLDTTSVSTSPRKDSLWQYLWDTHCTAVYSRELELYLQRTSPESAPLGDDPRRLGDQVDGESSDVEGHGFSEVDGPVKEMGNGGDDDDTNQKDGTAPEGSAGSGTTTSGASSAGNLPSHSNGTGADACGGGDDDPPDERPIKIKKSHEEDANSDEEEAFKAFLSYGLALKESLRNIKGGPTGATSHVPSRKKRRRLWKQGHPRQGAPPSAEDTAAGRPELHCGKTAPQKYWAQRYRLFSKFDKGIELDEESWFSVTPEGIAKHIAKRCQSDIVIDAFCGAGGNTIQFALVSRLVIAVDIDPRKIELARKNAAVYGVLDKIQFVLGDFLELAPRLRGDVVFLSMPWGARSTCRATPSTSGTSNRTYILTGSLASAHDGREQ</sequence>
<gene>
    <name evidence="1" type="ORF">HPB47_011233</name>
</gene>
<protein>
    <submittedName>
        <fullName evidence="1">Uncharacterized protein</fullName>
    </submittedName>
</protein>
<keyword evidence="2" id="KW-1185">Reference proteome</keyword>
<organism evidence="1 2">
    <name type="scientific">Ixodes persulcatus</name>
    <name type="common">Taiga tick</name>
    <dbReference type="NCBI Taxonomy" id="34615"/>
    <lineage>
        <taxon>Eukaryota</taxon>
        <taxon>Metazoa</taxon>
        <taxon>Ecdysozoa</taxon>
        <taxon>Arthropoda</taxon>
        <taxon>Chelicerata</taxon>
        <taxon>Arachnida</taxon>
        <taxon>Acari</taxon>
        <taxon>Parasitiformes</taxon>
        <taxon>Ixodida</taxon>
        <taxon>Ixodoidea</taxon>
        <taxon>Ixodidae</taxon>
        <taxon>Ixodinae</taxon>
        <taxon>Ixodes</taxon>
    </lineage>
</organism>
<proteinExistence type="predicted"/>
<name>A0AC60NXP8_IXOPE</name>